<dbReference type="RefSeq" id="WP_196836271.1">
    <property type="nucleotide sequence ID" value="NZ_JADOTZ010000001.1"/>
</dbReference>
<organism evidence="1 2">
    <name type="scientific">Zhihengliuella flava</name>
    <dbReference type="NCBI Taxonomy" id="1285193"/>
    <lineage>
        <taxon>Bacteria</taxon>
        <taxon>Bacillati</taxon>
        <taxon>Actinomycetota</taxon>
        <taxon>Actinomycetes</taxon>
        <taxon>Micrococcales</taxon>
        <taxon>Micrococcaceae</taxon>
        <taxon>Zhihengliuella</taxon>
    </lineage>
</organism>
<name>A0A931GJ78_9MICC</name>
<protein>
    <submittedName>
        <fullName evidence="1">Uncharacterized protein</fullName>
    </submittedName>
</protein>
<keyword evidence="2" id="KW-1185">Reference proteome</keyword>
<dbReference type="Proteomes" id="UP000625033">
    <property type="component" value="Unassembled WGS sequence"/>
</dbReference>
<accession>A0A931GJ78</accession>
<dbReference type="EMBL" id="JADOTZ010000001">
    <property type="protein sequence ID" value="MBG6085041.1"/>
    <property type="molecule type" value="Genomic_DNA"/>
</dbReference>
<gene>
    <name evidence="1" type="ORF">IW252_001808</name>
</gene>
<comment type="caution">
    <text evidence="1">The sequence shown here is derived from an EMBL/GenBank/DDBJ whole genome shotgun (WGS) entry which is preliminary data.</text>
</comment>
<sequence>MSDVTDLGYVERNYLLRNPTVADVSEPQSKCRGQTLDDVLAEFAG</sequence>
<dbReference type="AlphaFoldDB" id="A0A931GJ78"/>
<proteinExistence type="predicted"/>
<evidence type="ECO:0000313" key="2">
    <source>
        <dbReference type="Proteomes" id="UP000625033"/>
    </source>
</evidence>
<reference evidence="1" key="1">
    <citation type="submission" date="2020-11" db="EMBL/GenBank/DDBJ databases">
        <title>Sequencing the genomes of 1000 actinobacteria strains.</title>
        <authorList>
            <person name="Klenk H.-P."/>
        </authorList>
    </citation>
    <scope>NUCLEOTIDE SEQUENCE</scope>
    <source>
        <strain evidence="1">DSM 26152</strain>
    </source>
</reference>
<evidence type="ECO:0000313" key="1">
    <source>
        <dbReference type="EMBL" id="MBG6085041.1"/>
    </source>
</evidence>